<dbReference type="AlphaFoldDB" id="A0A4R9BI24"/>
<proteinExistence type="predicted"/>
<dbReference type="InterPro" id="IPR039556">
    <property type="entry name" value="ICL/PEPM"/>
</dbReference>
<name>A0A4R9BI24_9MICO</name>
<dbReference type="Proteomes" id="UP000298313">
    <property type="component" value="Unassembled WGS sequence"/>
</dbReference>
<reference evidence="1 2" key="1">
    <citation type="submission" date="2019-03" db="EMBL/GenBank/DDBJ databases">
        <title>Genomics of glacier-inhabiting Cryobacterium strains.</title>
        <authorList>
            <person name="Liu Q."/>
            <person name="Xin Y.-H."/>
        </authorList>
    </citation>
    <scope>NUCLEOTIDE SEQUENCE [LARGE SCALE GENOMIC DNA]</scope>
    <source>
        <strain evidence="1 2">Hh4</strain>
    </source>
</reference>
<dbReference type="OrthoDB" id="9780430at2"/>
<accession>A0A4R9BI24</accession>
<dbReference type="Gene3D" id="3.20.20.60">
    <property type="entry name" value="Phosphoenolpyruvate-binding domains"/>
    <property type="match status" value="1"/>
</dbReference>
<dbReference type="SUPFAM" id="SSF51621">
    <property type="entry name" value="Phosphoenolpyruvate/pyruvate domain"/>
    <property type="match status" value="1"/>
</dbReference>
<sequence>MTTLQIQKAELLNALHVPGSPLIVTNVWDAITARVVAQAPGVKALATASHSVSNARGLQDGEGLSVNEAIAAARLIIDAVDLPVSVDFEKGYAPDAAGVARNVRRLIEESGAVGINLEDSIGAPKAPQFDIPTAAARVSAARTAAEATGIPLVINARVDTLAGGGEWDEAVERANAYLDAGADVIFFLGLNDENKVKRALDEVNGRISVIGHPGAVPLARLAELGVSRVSFGPGSLGLTLAALQRSASQLTSLGDYPTDLAFPFALAP</sequence>
<keyword evidence="1" id="KW-0670">Pyruvate</keyword>
<organism evidence="1 2">
    <name type="scientific">Cryobacterium fucosi</name>
    <dbReference type="NCBI Taxonomy" id="1259157"/>
    <lineage>
        <taxon>Bacteria</taxon>
        <taxon>Bacillati</taxon>
        <taxon>Actinomycetota</taxon>
        <taxon>Actinomycetes</taxon>
        <taxon>Micrococcales</taxon>
        <taxon>Microbacteriaceae</taxon>
        <taxon>Cryobacterium</taxon>
    </lineage>
</organism>
<dbReference type="Pfam" id="PF13714">
    <property type="entry name" value="PEP_mutase"/>
    <property type="match status" value="1"/>
</dbReference>
<dbReference type="RefSeq" id="WP_134521912.1">
    <property type="nucleotide sequence ID" value="NZ_SOHH01000009.1"/>
</dbReference>
<dbReference type="PANTHER" id="PTHR42905">
    <property type="entry name" value="PHOSPHOENOLPYRUVATE CARBOXYLASE"/>
    <property type="match status" value="1"/>
</dbReference>
<dbReference type="GO" id="GO:0016829">
    <property type="term" value="F:lyase activity"/>
    <property type="evidence" value="ECO:0007669"/>
    <property type="project" value="UniProtKB-KW"/>
</dbReference>
<dbReference type="CDD" id="cd00377">
    <property type="entry name" value="ICL_PEPM"/>
    <property type="match status" value="1"/>
</dbReference>
<keyword evidence="1" id="KW-0456">Lyase</keyword>
<gene>
    <name evidence="1" type="ORF">E3T48_00335</name>
</gene>
<dbReference type="InterPro" id="IPR015813">
    <property type="entry name" value="Pyrv/PenolPyrv_kinase-like_dom"/>
</dbReference>
<dbReference type="EMBL" id="SOHH01000009">
    <property type="protein sequence ID" value="TFD83351.1"/>
    <property type="molecule type" value="Genomic_DNA"/>
</dbReference>
<dbReference type="InterPro" id="IPR040442">
    <property type="entry name" value="Pyrv_kinase-like_dom_sf"/>
</dbReference>
<dbReference type="PANTHER" id="PTHR42905:SF16">
    <property type="entry name" value="CARBOXYPHOSPHONOENOLPYRUVATE PHOSPHONOMUTASE-LIKE PROTEIN (AFU_ORTHOLOGUE AFUA_5G07230)"/>
    <property type="match status" value="1"/>
</dbReference>
<evidence type="ECO:0000313" key="1">
    <source>
        <dbReference type="EMBL" id="TFD83351.1"/>
    </source>
</evidence>
<keyword evidence="2" id="KW-1185">Reference proteome</keyword>
<comment type="caution">
    <text evidence="1">The sequence shown here is derived from an EMBL/GenBank/DDBJ whole genome shotgun (WGS) entry which is preliminary data.</text>
</comment>
<evidence type="ECO:0000313" key="2">
    <source>
        <dbReference type="Proteomes" id="UP000298313"/>
    </source>
</evidence>
<protein>
    <submittedName>
        <fullName evidence="1">Isocitrate lyase/phosphoenolpyruvate mutase family protein</fullName>
    </submittedName>
</protein>